<evidence type="ECO:0000313" key="2">
    <source>
        <dbReference type="EMBL" id="KAK7030584.1"/>
    </source>
</evidence>
<comment type="caution">
    <text evidence="2">The sequence shown here is derived from an EMBL/GenBank/DDBJ whole genome shotgun (WGS) entry which is preliminary data.</text>
</comment>
<keyword evidence="3" id="KW-1185">Reference proteome</keyword>
<gene>
    <name evidence="2" type="ORF">R3P38DRAFT_2774905</name>
</gene>
<protein>
    <submittedName>
        <fullName evidence="2">Uncharacterized protein</fullName>
    </submittedName>
</protein>
<evidence type="ECO:0000256" key="1">
    <source>
        <dbReference type="SAM" id="MobiDB-lite"/>
    </source>
</evidence>
<sequence>MSTLPIKNTSRPSKSTKSTPAQLEAAARYRQKNQSHLQGQARERMAQHRKRLKDNPQQLAEYRARARQADGRYRARHGERVYCRQADKRATDFVKKYGADAWLKRNRNSLRREAEERRRGQGEGEGTSEKESDDEEGDDEEG</sequence>
<dbReference type="Proteomes" id="UP001362999">
    <property type="component" value="Unassembled WGS sequence"/>
</dbReference>
<accession>A0AAW0BZ19</accession>
<feature type="compositionally biased region" description="Basic and acidic residues" evidence="1">
    <location>
        <begin position="110"/>
        <end position="130"/>
    </location>
</feature>
<feature type="region of interest" description="Disordered" evidence="1">
    <location>
        <begin position="1"/>
        <end position="59"/>
    </location>
</feature>
<evidence type="ECO:0000313" key="3">
    <source>
        <dbReference type="Proteomes" id="UP001362999"/>
    </source>
</evidence>
<feature type="compositionally biased region" description="Low complexity" evidence="1">
    <location>
        <begin position="9"/>
        <end position="20"/>
    </location>
</feature>
<dbReference type="EMBL" id="JAWWNJ010000025">
    <property type="protein sequence ID" value="KAK7030584.1"/>
    <property type="molecule type" value="Genomic_DNA"/>
</dbReference>
<dbReference type="AlphaFoldDB" id="A0AAW0BZ19"/>
<organism evidence="2 3">
    <name type="scientific">Favolaschia claudopus</name>
    <dbReference type="NCBI Taxonomy" id="2862362"/>
    <lineage>
        <taxon>Eukaryota</taxon>
        <taxon>Fungi</taxon>
        <taxon>Dikarya</taxon>
        <taxon>Basidiomycota</taxon>
        <taxon>Agaricomycotina</taxon>
        <taxon>Agaricomycetes</taxon>
        <taxon>Agaricomycetidae</taxon>
        <taxon>Agaricales</taxon>
        <taxon>Marasmiineae</taxon>
        <taxon>Mycenaceae</taxon>
        <taxon>Favolaschia</taxon>
    </lineage>
</organism>
<proteinExistence type="predicted"/>
<reference evidence="2 3" key="1">
    <citation type="journal article" date="2024" name="J Genomics">
        <title>Draft genome sequencing and assembly of Favolaschia claudopus CIRM-BRFM 2984 isolated from oak limbs.</title>
        <authorList>
            <person name="Navarro D."/>
            <person name="Drula E."/>
            <person name="Chaduli D."/>
            <person name="Cazenave R."/>
            <person name="Ahrendt S."/>
            <person name="Wang J."/>
            <person name="Lipzen A."/>
            <person name="Daum C."/>
            <person name="Barry K."/>
            <person name="Grigoriev I.V."/>
            <person name="Favel A."/>
            <person name="Rosso M.N."/>
            <person name="Martin F."/>
        </authorList>
    </citation>
    <scope>NUCLEOTIDE SEQUENCE [LARGE SCALE GENOMIC DNA]</scope>
    <source>
        <strain evidence="2 3">CIRM-BRFM 2984</strain>
    </source>
</reference>
<name>A0AAW0BZ19_9AGAR</name>
<feature type="region of interest" description="Disordered" evidence="1">
    <location>
        <begin position="96"/>
        <end position="142"/>
    </location>
</feature>
<feature type="compositionally biased region" description="Acidic residues" evidence="1">
    <location>
        <begin position="131"/>
        <end position="142"/>
    </location>
</feature>